<dbReference type="InterPro" id="IPR000425">
    <property type="entry name" value="MIP"/>
</dbReference>
<dbReference type="PANTHER" id="PTHR43829">
    <property type="entry name" value="AQUAPORIN OR AQUAGLYCEROPORIN RELATED"/>
    <property type="match status" value="1"/>
</dbReference>
<evidence type="ECO:0000256" key="6">
    <source>
        <dbReference type="ARBA" id="ARBA00023136"/>
    </source>
</evidence>
<evidence type="ECO:0000313" key="13">
    <source>
        <dbReference type="Proteomes" id="UP000774804"/>
    </source>
</evidence>
<dbReference type="Proteomes" id="UP000760860">
    <property type="component" value="Unassembled WGS sequence"/>
</dbReference>
<evidence type="ECO:0000256" key="2">
    <source>
        <dbReference type="ARBA" id="ARBA00006175"/>
    </source>
</evidence>
<reference evidence="9" key="1">
    <citation type="submission" date="2018-10" db="EMBL/GenBank/DDBJ databases">
        <title>Effector identification in a new, highly contiguous assembly of the strawberry crown rot pathogen Phytophthora cactorum.</title>
        <authorList>
            <person name="Armitage A.D."/>
            <person name="Nellist C.F."/>
            <person name="Bates H."/>
            <person name="Vickerstaff R.J."/>
            <person name="Harrison R.J."/>
        </authorList>
    </citation>
    <scope>NUCLEOTIDE SEQUENCE</scope>
    <source>
        <strain evidence="9">4032</strain>
        <strain evidence="10">4040</strain>
        <strain evidence="11">P415</strain>
        <strain evidence="12">P421</strain>
    </source>
</reference>
<dbReference type="EMBL" id="RCMV01000735">
    <property type="protein sequence ID" value="KAG3213406.1"/>
    <property type="molecule type" value="Genomic_DNA"/>
</dbReference>
<dbReference type="InterPro" id="IPR050363">
    <property type="entry name" value="MIP/Aquaporin"/>
</dbReference>
<evidence type="ECO:0000256" key="3">
    <source>
        <dbReference type="ARBA" id="ARBA00022448"/>
    </source>
</evidence>
<evidence type="ECO:0000256" key="5">
    <source>
        <dbReference type="ARBA" id="ARBA00022989"/>
    </source>
</evidence>
<feature type="transmembrane region" description="Helical" evidence="8">
    <location>
        <begin position="5"/>
        <end position="21"/>
    </location>
</feature>
<dbReference type="AlphaFoldDB" id="A0A8T1BD03"/>
<dbReference type="PRINTS" id="PR00783">
    <property type="entry name" value="MINTRINSICP"/>
</dbReference>
<evidence type="ECO:0008006" key="14">
    <source>
        <dbReference type="Google" id="ProtNLM"/>
    </source>
</evidence>
<evidence type="ECO:0000256" key="4">
    <source>
        <dbReference type="ARBA" id="ARBA00022692"/>
    </source>
</evidence>
<dbReference type="SUPFAM" id="SSF81338">
    <property type="entry name" value="Aquaporin-like"/>
    <property type="match status" value="1"/>
</dbReference>
<dbReference type="Gene3D" id="1.20.1080.10">
    <property type="entry name" value="Glycerol uptake facilitator protein"/>
    <property type="match status" value="1"/>
</dbReference>
<organism evidence="9 13">
    <name type="scientific">Phytophthora cactorum</name>
    <dbReference type="NCBI Taxonomy" id="29920"/>
    <lineage>
        <taxon>Eukaryota</taxon>
        <taxon>Sar</taxon>
        <taxon>Stramenopiles</taxon>
        <taxon>Oomycota</taxon>
        <taxon>Peronosporomycetes</taxon>
        <taxon>Peronosporales</taxon>
        <taxon>Peronosporaceae</taxon>
        <taxon>Phytophthora</taxon>
    </lineage>
</organism>
<dbReference type="Proteomes" id="UP000697107">
    <property type="component" value="Unassembled WGS sequence"/>
</dbReference>
<proteinExistence type="inferred from homology"/>
<sequence>MRECLAEFLGTFVMIVFGMGVNNQVVNSEEKNGTWLSINMCWCVAVLIGVYC</sequence>
<evidence type="ECO:0000256" key="8">
    <source>
        <dbReference type="SAM" id="Phobius"/>
    </source>
</evidence>
<comment type="caution">
    <text evidence="9">The sequence shown here is derived from an EMBL/GenBank/DDBJ whole genome shotgun (WGS) entry which is preliminary data.</text>
</comment>
<name>A0A8T1BD03_9STRA</name>
<dbReference type="Pfam" id="PF00230">
    <property type="entry name" value="MIP"/>
    <property type="match status" value="1"/>
</dbReference>
<dbReference type="EMBL" id="RCMI01000750">
    <property type="protein sequence ID" value="KAG2898846.1"/>
    <property type="molecule type" value="Genomic_DNA"/>
</dbReference>
<protein>
    <recommendedName>
        <fullName evidence="14">Aquaporin-like</fullName>
    </recommendedName>
</protein>
<keyword evidence="6 8" id="KW-0472">Membrane</keyword>
<keyword evidence="3 7" id="KW-0813">Transport</keyword>
<dbReference type="EMBL" id="RCMK01000507">
    <property type="protein sequence ID" value="KAG2924750.1"/>
    <property type="molecule type" value="Genomic_DNA"/>
</dbReference>
<keyword evidence="4 7" id="KW-0812">Transmembrane</keyword>
<evidence type="ECO:0000256" key="7">
    <source>
        <dbReference type="RuleBase" id="RU000477"/>
    </source>
</evidence>
<gene>
    <name evidence="9" type="ORF">PC115_g16724</name>
    <name evidence="10" type="ORF">PC117_g15328</name>
    <name evidence="11" type="ORF">PC118_g16595</name>
    <name evidence="12" type="ORF">PC129_g15658</name>
</gene>
<evidence type="ECO:0000313" key="9">
    <source>
        <dbReference type="EMBL" id="KAG2898846.1"/>
    </source>
</evidence>
<dbReference type="GO" id="GO:0015254">
    <property type="term" value="F:glycerol channel activity"/>
    <property type="evidence" value="ECO:0007669"/>
    <property type="project" value="TreeGrafter"/>
</dbReference>
<feature type="transmembrane region" description="Helical" evidence="8">
    <location>
        <begin position="33"/>
        <end position="51"/>
    </location>
</feature>
<accession>A0A8T1BD03</accession>
<keyword evidence="5 8" id="KW-1133">Transmembrane helix</keyword>
<dbReference type="GO" id="GO:0015250">
    <property type="term" value="F:water channel activity"/>
    <property type="evidence" value="ECO:0007669"/>
    <property type="project" value="TreeGrafter"/>
</dbReference>
<dbReference type="PANTHER" id="PTHR43829:SF9">
    <property type="entry name" value="AQUAPORIN-9"/>
    <property type="match status" value="1"/>
</dbReference>
<evidence type="ECO:0000313" key="10">
    <source>
        <dbReference type="EMBL" id="KAG2924750.1"/>
    </source>
</evidence>
<dbReference type="EMBL" id="RCML01000699">
    <property type="protein sequence ID" value="KAG2970911.1"/>
    <property type="molecule type" value="Genomic_DNA"/>
</dbReference>
<evidence type="ECO:0000313" key="11">
    <source>
        <dbReference type="EMBL" id="KAG2970911.1"/>
    </source>
</evidence>
<evidence type="ECO:0000313" key="12">
    <source>
        <dbReference type="EMBL" id="KAG3213406.1"/>
    </source>
</evidence>
<dbReference type="Proteomes" id="UP000736787">
    <property type="component" value="Unassembled WGS sequence"/>
</dbReference>
<dbReference type="InterPro" id="IPR023271">
    <property type="entry name" value="Aquaporin-like"/>
</dbReference>
<comment type="similarity">
    <text evidence="2 7">Belongs to the MIP/aquaporin (TC 1.A.8) family.</text>
</comment>
<dbReference type="Proteomes" id="UP000774804">
    <property type="component" value="Unassembled WGS sequence"/>
</dbReference>
<dbReference type="GO" id="GO:0005886">
    <property type="term" value="C:plasma membrane"/>
    <property type="evidence" value="ECO:0007669"/>
    <property type="project" value="TreeGrafter"/>
</dbReference>
<evidence type="ECO:0000256" key="1">
    <source>
        <dbReference type="ARBA" id="ARBA00004141"/>
    </source>
</evidence>
<comment type="subcellular location">
    <subcellularLocation>
        <location evidence="1">Membrane</location>
        <topology evidence="1">Multi-pass membrane protein</topology>
    </subcellularLocation>
</comment>